<proteinExistence type="predicted"/>
<name>A0AAW1MX26_SAPOF</name>
<evidence type="ECO:0000313" key="2">
    <source>
        <dbReference type="EMBL" id="KAK9750546.1"/>
    </source>
</evidence>
<feature type="signal peptide" evidence="1">
    <location>
        <begin position="1"/>
        <end position="22"/>
    </location>
</feature>
<dbReference type="AlphaFoldDB" id="A0AAW1MX26"/>
<dbReference type="Proteomes" id="UP001443914">
    <property type="component" value="Unassembled WGS sequence"/>
</dbReference>
<keyword evidence="1" id="KW-0732">Signal</keyword>
<protein>
    <recommendedName>
        <fullName evidence="4">Secreted protein</fullName>
    </recommendedName>
</protein>
<gene>
    <name evidence="2" type="ORF">RND81_02G204300</name>
</gene>
<keyword evidence="3" id="KW-1185">Reference proteome</keyword>
<accession>A0AAW1MX26</accession>
<comment type="caution">
    <text evidence="2">The sequence shown here is derived from an EMBL/GenBank/DDBJ whole genome shotgun (WGS) entry which is preliminary data.</text>
</comment>
<reference evidence="2" key="1">
    <citation type="submission" date="2024-03" db="EMBL/GenBank/DDBJ databases">
        <title>WGS assembly of Saponaria officinalis var. Norfolk2.</title>
        <authorList>
            <person name="Jenkins J."/>
            <person name="Shu S."/>
            <person name="Grimwood J."/>
            <person name="Barry K."/>
            <person name="Goodstein D."/>
            <person name="Schmutz J."/>
            <person name="Leebens-Mack J."/>
            <person name="Osbourn A."/>
        </authorList>
    </citation>
    <scope>NUCLEOTIDE SEQUENCE [LARGE SCALE GENOMIC DNA]</scope>
    <source>
        <strain evidence="2">JIC</strain>
    </source>
</reference>
<organism evidence="2 3">
    <name type="scientific">Saponaria officinalis</name>
    <name type="common">Common soapwort</name>
    <name type="synonym">Lychnis saponaria</name>
    <dbReference type="NCBI Taxonomy" id="3572"/>
    <lineage>
        <taxon>Eukaryota</taxon>
        <taxon>Viridiplantae</taxon>
        <taxon>Streptophyta</taxon>
        <taxon>Embryophyta</taxon>
        <taxon>Tracheophyta</taxon>
        <taxon>Spermatophyta</taxon>
        <taxon>Magnoliopsida</taxon>
        <taxon>eudicotyledons</taxon>
        <taxon>Gunneridae</taxon>
        <taxon>Pentapetalae</taxon>
        <taxon>Caryophyllales</taxon>
        <taxon>Caryophyllaceae</taxon>
        <taxon>Caryophylleae</taxon>
        <taxon>Saponaria</taxon>
    </lineage>
</organism>
<feature type="chain" id="PRO_5043901063" description="Secreted protein" evidence="1">
    <location>
        <begin position="23"/>
        <end position="75"/>
    </location>
</feature>
<sequence>MNIFAVFVNVCSCTCIVVFVEAAQSCKVYTQLSHTRYFDCQSPDFRYLYLNCVKFFSISVPVHYYNSVYTAKCVI</sequence>
<dbReference type="EMBL" id="JBDFQZ010000002">
    <property type="protein sequence ID" value="KAK9750546.1"/>
    <property type="molecule type" value="Genomic_DNA"/>
</dbReference>
<evidence type="ECO:0000313" key="3">
    <source>
        <dbReference type="Proteomes" id="UP001443914"/>
    </source>
</evidence>
<evidence type="ECO:0000256" key="1">
    <source>
        <dbReference type="SAM" id="SignalP"/>
    </source>
</evidence>
<evidence type="ECO:0008006" key="4">
    <source>
        <dbReference type="Google" id="ProtNLM"/>
    </source>
</evidence>